<gene>
    <name evidence="9" type="primary">LOC105425380</name>
</gene>
<evidence type="ECO:0000256" key="2">
    <source>
        <dbReference type="ARBA" id="ARBA00010617"/>
    </source>
</evidence>
<keyword evidence="8" id="KW-1185">Reference proteome</keyword>
<evidence type="ECO:0000256" key="1">
    <source>
        <dbReference type="ARBA" id="ARBA00001971"/>
    </source>
</evidence>
<evidence type="ECO:0000256" key="6">
    <source>
        <dbReference type="ARBA" id="ARBA00023004"/>
    </source>
</evidence>
<evidence type="ECO:0000256" key="5">
    <source>
        <dbReference type="ARBA" id="ARBA00023002"/>
    </source>
</evidence>
<keyword evidence="6" id="KW-0408">Iron</keyword>
<dbReference type="GO" id="GO:0020037">
    <property type="term" value="F:heme binding"/>
    <property type="evidence" value="ECO:0007669"/>
    <property type="project" value="InterPro"/>
</dbReference>
<keyword evidence="7" id="KW-0503">Monooxygenase</keyword>
<proteinExistence type="inferred from homology"/>
<accession>A0A6I9WRH7</accession>
<dbReference type="Pfam" id="PF00067">
    <property type="entry name" value="p450"/>
    <property type="match status" value="1"/>
</dbReference>
<name>A0A6I9WRH7_9HYME</name>
<evidence type="ECO:0000256" key="4">
    <source>
        <dbReference type="ARBA" id="ARBA00022723"/>
    </source>
</evidence>
<dbReference type="GO" id="GO:0005506">
    <property type="term" value="F:iron ion binding"/>
    <property type="evidence" value="ECO:0007669"/>
    <property type="project" value="InterPro"/>
</dbReference>
<dbReference type="GO" id="GO:0004497">
    <property type="term" value="F:monooxygenase activity"/>
    <property type="evidence" value="ECO:0007669"/>
    <property type="project" value="UniProtKB-KW"/>
</dbReference>
<keyword evidence="3" id="KW-0349">Heme</keyword>
<comment type="cofactor">
    <cofactor evidence="1">
        <name>heme</name>
        <dbReference type="ChEBI" id="CHEBI:30413"/>
    </cofactor>
</comment>
<dbReference type="PANTHER" id="PTHR24291">
    <property type="entry name" value="CYTOCHROME P450 FAMILY 4"/>
    <property type="match status" value="1"/>
</dbReference>
<dbReference type="Gene3D" id="1.10.630.10">
    <property type="entry name" value="Cytochrome P450"/>
    <property type="match status" value="1"/>
</dbReference>
<dbReference type="Proteomes" id="UP000504615">
    <property type="component" value="Unplaced"/>
</dbReference>
<keyword evidence="4" id="KW-0479">Metal-binding</keyword>
<dbReference type="InterPro" id="IPR050196">
    <property type="entry name" value="Cytochrome_P450_Monoox"/>
</dbReference>
<dbReference type="SUPFAM" id="SSF48264">
    <property type="entry name" value="Cytochrome P450"/>
    <property type="match status" value="1"/>
</dbReference>
<evidence type="ECO:0000256" key="3">
    <source>
        <dbReference type="ARBA" id="ARBA00022617"/>
    </source>
</evidence>
<dbReference type="InterPro" id="IPR036396">
    <property type="entry name" value="Cyt_P450_sf"/>
</dbReference>
<dbReference type="GeneID" id="105425380"/>
<sequence length="224" mass="25797">MGTSLQELDNKAQEYRQAIYEMGGILIYRIMRPWIASDTIFALTSMGRKQAKCLKILHAFTEKIIEDRKQYHERTNGRYLNFANGMDKLDDNEVIGIKKKRLAMLDLLISLARDNQITDQDIREEIDTFMFEGHDTVAMGITFAILTLAEHKDIQECARKEVSDIMEANDGKLTMSALNEMSYLERCLKESLRLHPSVPFISRVLSEDVKMHFKMISNSLVGQL</sequence>
<dbReference type="OrthoDB" id="6780970at2759"/>
<protein>
    <submittedName>
        <fullName evidence="9">Cytochrome P450 4C1-like isoform X1</fullName>
    </submittedName>
</protein>
<organism evidence="8 9">
    <name type="scientific">Pogonomyrmex barbatus</name>
    <name type="common">red harvester ant</name>
    <dbReference type="NCBI Taxonomy" id="144034"/>
    <lineage>
        <taxon>Eukaryota</taxon>
        <taxon>Metazoa</taxon>
        <taxon>Ecdysozoa</taxon>
        <taxon>Arthropoda</taxon>
        <taxon>Hexapoda</taxon>
        <taxon>Insecta</taxon>
        <taxon>Pterygota</taxon>
        <taxon>Neoptera</taxon>
        <taxon>Endopterygota</taxon>
        <taxon>Hymenoptera</taxon>
        <taxon>Apocrita</taxon>
        <taxon>Aculeata</taxon>
        <taxon>Formicoidea</taxon>
        <taxon>Formicidae</taxon>
        <taxon>Myrmicinae</taxon>
        <taxon>Pogonomyrmex</taxon>
    </lineage>
</organism>
<evidence type="ECO:0000313" key="9">
    <source>
        <dbReference type="RefSeq" id="XP_011634458.1"/>
    </source>
</evidence>
<evidence type="ECO:0000313" key="8">
    <source>
        <dbReference type="Proteomes" id="UP000504615"/>
    </source>
</evidence>
<dbReference type="PANTHER" id="PTHR24291:SF105">
    <property type="entry name" value="CYTOCHROME P450 4P1-RELATED"/>
    <property type="match status" value="1"/>
</dbReference>
<reference evidence="9" key="1">
    <citation type="submission" date="2025-08" db="UniProtKB">
        <authorList>
            <consortium name="RefSeq"/>
        </authorList>
    </citation>
    <scope>IDENTIFICATION</scope>
</reference>
<comment type="similarity">
    <text evidence="2">Belongs to the cytochrome P450 family.</text>
</comment>
<dbReference type="KEGG" id="pbar:105425380"/>
<keyword evidence="5" id="KW-0560">Oxidoreductase</keyword>
<evidence type="ECO:0000256" key="7">
    <source>
        <dbReference type="ARBA" id="ARBA00023033"/>
    </source>
</evidence>
<dbReference type="InterPro" id="IPR001128">
    <property type="entry name" value="Cyt_P450"/>
</dbReference>
<dbReference type="GO" id="GO:0016705">
    <property type="term" value="F:oxidoreductase activity, acting on paired donors, with incorporation or reduction of molecular oxygen"/>
    <property type="evidence" value="ECO:0007669"/>
    <property type="project" value="InterPro"/>
</dbReference>
<dbReference type="RefSeq" id="XP_011634458.1">
    <property type="nucleotide sequence ID" value="XM_011636156.2"/>
</dbReference>
<dbReference type="AlphaFoldDB" id="A0A6I9WRH7"/>